<sequence>MDKKQFDDAIGEAPPSTVDVQAAIVRGRRAARVRAVASPTAGVAAAVVLVVGAVAFTLLPGEREGAARPAEPSATPEPVPESEWCLLEDMEPRTAEPPRAAKARLTALAADLVGARLPAGAEFSAAPNRSAEAGPLEFFQIHSPGGATNGKDNAACGIDPYAYHAYANIEVDGRFTSMRLSASVTITPLPGSCDEVPWGAVTPPCEAFTTDGGDRVLAWTEVLGKNPDTTTRNVVMVDKSDGTRVDVSADNRSDPAGPPKEPGAAQPPLTVDQLAEIALDPRLTVFP</sequence>
<evidence type="ECO:0000256" key="1">
    <source>
        <dbReference type="SAM" id="MobiDB-lite"/>
    </source>
</evidence>
<organism evidence="3 4">
    <name type="scientific">Actinophytocola gossypii</name>
    <dbReference type="NCBI Taxonomy" id="2812003"/>
    <lineage>
        <taxon>Bacteria</taxon>
        <taxon>Bacillati</taxon>
        <taxon>Actinomycetota</taxon>
        <taxon>Actinomycetes</taxon>
        <taxon>Pseudonocardiales</taxon>
        <taxon>Pseudonocardiaceae</taxon>
    </lineage>
</organism>
<reference evidence="3 4" key="1">
    <citation type="submission" date="2021-02" db="EMBL/GenBank/DDBJ databases">
        <title>Actinophytocola xerophila sp. nov., isolated from soil of cotton cropping field.</title>
        <authorList>
            <person name="Huang R."/>
            <person name="Chen X."/>
            <person name="Ge X."/>
            <person name="Liu W."/>
        </authorList>
    </citation>
    <scope>NUCLEOTIDE SEQUENCE [LARGE SCALE GENOMIC DNA]</scope>
    <source>
        <strain evidence="3 4">S1-96</strain>
    </source>
</reference>
<keyword evidence="2" id="KW-0812">Transmembrane</keyword>
<gene>
    <name evidence="3" type="ORF">JT362_19775</name>
</gene>
<feature type="compositionally biased region" description="Basic and acidic residues" evidence="1">
    <location>
        <begin position="240"/>
        <end position="253"/>
    </location>
</feature>
<keyword evidence="2" id="KW-1133">Transmembrane helix</keyword>
<evidence type="ECO:0000313" key="4">
    <source>
        <dbReference type="Proteomes" id="UP001156441"/>
    </source>
</evidence>
<dbReference type="Proteomes" id="UP001156441">
    <property type="component" value="Unassembled WGS sequence"/>
</dbReference>
<dbReference type="RefSeq" id="WP_260192912.1">
    <property type="nucleotide sequence ID" value="NZ_JAFFZE010000015.1"/>
</dbReference>
<comment type="caution">
    <text evidence="3">The sequence shown here is derived from an EMBL/GenBank/DDBJ whole genome shotgun (WGS) entry which is preliminary data.</text>
</comment>
<evidence type="ECO:0000256" key="2">
    <source>
        <dbReference type="SAM" id="Phobius"/>
    </source>
</evidence>
<protein>
    <submittedName>
        <fullName evidence="3">Uncharacterized protein</fullName>
    </submittedName>
</protein>
<proteinExistence type="predicted"/>
<evidence type="ECO:0000313" key="3">
    <source>
        <dbReference type="EMBL" id="MCT2585362.1"/>
    </source>
</evidence>
<feature type="region of interest" description="Disordered" evidence="1">
    <location>
        <begin position="240"/>
        <end position="268"/>
    </location>
</feature>
<feature type="transmembrane region" description="Helical" evidence="2">
    <location>
        <begin position="36"/>
        <end position="59"/>
    </location>
</feature>
<accession>A0ABT2JBX3</accession>
<keyword evidence="4" id="KW-1185">Reference proteome</keyword>
<keyword evidence="2" id="KW-0472">Membrane</keyword>
<dbReference type="EMBL" id="JAFFZE010000015">
    <property type="protein sequence ID" value="MCT2585362.1"/>
    <property type="molecule type" value="Genomic_DNA"/>
</dbReference>
<name>A0ABT2JBX3_9PSEU</name>